<evidence type="ECO:0000313" key="14">
    <source>
        <dbReference type="Proteomes" id="UP000318431"/>
    </source>
</evidence>
<feature type="domain" description="Porin" evidence="12">
    <location>
        <begin position="13"/>
        <end position="334"/>
    </location>
</feature>
<dbReference type="PRINTS" id="PR00184">
    <property type="entry name" value="NEISSPPORIN"/>
</dbReference>
<keyword evidence="3" id="KW-0813">Transport</keyword>
<dbReference type="EMBL" id="VLLB01000002">
    <property type="protein sequence ID" value="TWI67442.1"/>
    <property type="molecule type" value="Genomic_DNA"/>
</dbReference>
<feature type="chain" id="PRO_5022045910" evidence="11">
    <location>
        <begin position="24"/>
        <end position="361"/>
    </location>
</feature>
<keyword evidence="10" id="KW-0998">Cell outer membrane</keyword>
<comment type="caution">
    <text evidence="13">The sequence shown here is derived from an EMBL/GenBank/DDBJ whole genome shotgun (WGS) entry which is preliminary data.</text>
</comment>
<keyword evidence="4" id="KW-1134">Transmembrane beta strand</keyword>
<dbReference type="CDD" id="cd00342">
    <property type="entry name" value="gram_neg_porins"/>
    <property type="match status" value="1"/>
</dbReference>
<evidence type="ECO:0000259" key="12">
    <source>
        <dbReference type="Pfam" id="PF13609"/>
    </source>
</evidence>
<dbReference type="Pfam" id="PF13609">
    <property type="entry name" value="Porin_4"/>
    <property type="match status" value="1"/>
</dbReference>
<evidence type="ECO:0000256" key="11">
    <source>
        <dbReference type="SAM" id="SignalP"/>
    </source>
</evidence>
<dbReference type="SUPFAM" id="SSF56935">
    <property type="entry name" value="Porins"/>
    <property type="match status" value="1"/>
</dbReference>
<comment type="subunit">
    <text evidence="2">Homotrimer.</text>
</comment>
<organism evidence="13 14">
    <name type="scientific">Pseudoduganella lurida</name>
    <dbReference type="NCBI Taxonomy" id="1036180"/>
    <lineage>
        <taxon>Bacteria</taxon>
        <taxon>Pseudomonadati</taxon>
        <taxon>Pseudomonadota</taxon>
        <taxon>Betaproteobacteria</taxon>
        <taxon>Burkholderiales</taxon>
        <taxon>Oxalobacteraceae</taxon>
        <taxon>Telluria group</taxon>
        <taxon>Pseudoduganella</taxon>
    </lineage>
</organism>
<keyword evidence="14" id="KW-1185">Reference proteome</keyword>
<evidence type="ECO:0000256" key="1">
    <source>
        <dbReference type="ARBA" id="ARBA00004571"/>
    </source>
</evidence>
<keyword evidence="8" id="KW-0626">Porin</keyword>
<keyword evidence="6 11" id="KW-0732">Signal</keyword>
<dbReference type="GO" id="GO:0046930">
    <property type="term" value="C:pore complex"/>
    <property type="evidence" value="ECO:0007669"/>
    <property type="project" value="UniProtKB-KW"/>
</dbReference>
<comment type="subcellular location">
    <subcellularLocation>
        <location evidence="1">Cell outer membrane</location>
        <topology evidence="1">Multi-pass membrane protein</topology>
    </subcellularLocation>
</comment>
<dbReference type="GO" id="GO:0009279">
    <property type="term" value="C:cell outer membrane"/>
    <property type="evidence" value="ECO:0007669"/>
    <property type="project" value="UniProtKB-SubCell"/>
</dbReference>
<dbReference type="InterPro" id="IPR002299">
    <property type="entry name" value="Porin_Neis"/>
</dbReference>
<keyword evidence="5" id="KW-0812">Transmembrane</keyword>
<reference evidence="13 14" key="1">
    <citation type="journal article" date="2015" name="Stand. Genomic Sci.">
        <title>Genomic Encyclopedia of Bacterial and Archaeal Type Strains, Phase III: the genomes of soil and plant-associated and newly described type strains.</title>
        <authorList>
            <person name="Whitman W.B."/>
            <person name="Woyke T."/>
            <person name="Klenk H.P."/>
            <person name="Zhou Y."/>
            <person name="Lilburn T.G."/>
            <person name="Beck B.J."/>
            <person name="De Vos P."/>
            <person name="Vandamme P."/>
            <person name="Eisen J.A."/>
            <person name="Garrity G."/>
            <person name="Hugenholtz P."/>
            <person name="Kyrpides N.C."/>
        </authorList>
    </citation>
    <scope>NUCLEOTIDE SEQUENCE [LARGE SCALE GENOMIC DNA]</scope>
    <source>
        <strain evidence="13 14">CGMCC 1.10822</strain>
    </source>
</reference>
<feature type="signal peptide" evidence="11">
    <location>
        <begin position="1"/>
        <end position="23"/>
    </location>
</feature>
<sequence>MQNKFMAAAVAGALALAGQSALAQSSITIYGIADAGLSFESGNKAGAVTKVTGGIESGSRLGFKGVEDLGGGNTALFLLEHGIQLDTGNSGQGGVLYGRQAYVGIANQDLGTLTFGRQYANHYLAAVSADPFSSGTSADEKNLINAVSNGGRMDNSIKYASAVFKGFSANLDYAAGEVNGDASAGRSMGAGLAYTNGPLALRLAVHNKSNDTATIRLGSARNTLLAANYTFKPAKLYLAYGVNKGPLSSTLRNATNPYGLAVAPVATAVTQDSTDALVGVSVPLGLHTVLASWIHKDDKEAANQDADQFALGYRYNLSRRTDVYLVYARMLNKNGASYTLGNASDGGSGNRAVNLGMRHAF</sequence>
<dbReference type="Proteomes" id="UP000318431">
    <property type="component" value="Unassembled WGS sequence"/>
</dbReference>
<dbReference type="GO" id="GO:0034220">
    <property type="term" value="P:monoatomic ion transmembrane transport"/>
    <property type="evidence" value="ECO:0007669"/>
    <property type="project" value="InterPro"/>
</dbReference>
<keyword evidence="9" id="KW-0472">Membrane</keyword>
<gene>
    <name evidence="13" type="ORF">IP91_01555</name>
</gene>
<evidence type="ECO:0000313" key="13">
    <source>
        <dbReference type="EMBL" id="TWI67442.1"/>
    </source>
</evidence>
<keyword evidence="7" id="KW-0406">Ion transport</keyword>
<name>A0A562REE8_9BURK</name>
<dbReference type="OrthoDB" id="5289162at2"/>
<evidence type="ECO:0000256" key="5">
    <source>
        <dbReference type="ARBA" id="ARBA00022692"/>
    </source>
</evidence>
<dbReference type="RefSeq" id="WP_145648332.1">
    <property type="nucleotide sequence ID" value="NZ_VLLB01000002.1"/>
</dbReference>
<protein>
    <submittedName>
        <fullName evidence="13">Putative porin</fullName>
    </submittedName>
</protein>
<dbReference type="PANTHER" id="PTHR34501">
    <property type="entry name" value="PROTEIN YDDL-RELATED"/>
    <property type="match status" value="1"/>
</dbReference>
<dbReference type="Gene3D" id="2.40.160.10">
    <property type="entry name" value="Porin"/>
    <property type="match status" value="1"/>
</dbReference>
<evidence type="ECO:0000256" key="10">
    <source>
        <dbReference type="ARBA" id="ARBA00023237"/>
    </source>
</evidence>
<accession>A0A562REE8</accession>
<dbReference type="AlphaFoldDB" id="A0A562REE8"/>
<dbReference type="InterPro" id="IPR033900">
    <property type="entry name" value="Gram_neg_porin_domain"/>
</dbReference>
<evidence type="ECO:0000256" key="8">
    <source>
        <dbReference type="ARBA" id="ARBA00023114"/>
    </source>
</evidence>
<dbReference type="InterPro" id="IPR050298">
    <property type="entry name" value="Gram-neg_bact_OMP"/>
</dbReference>
<evidence type="ECO:0000256" key="7">
    <source>
        <dbReference type="ARBA" id="ARBA00023065"/>
    </source>
</evidence>
<evidence type="ECO:0000256" key="9">
    <source>
        <dbReference type="ARBA" id="ARBA00023136"/>
    </source>
</evidence>
<dbReference type="InterPro" id="IPR001702">
    <property type="entry name" value="Porin_Gram-ve"/>
</dbReference>
<dbReference type="GO" id="GO:0015288">
    <property type="term" value="F:porin activity"/>
    <property type="evidence" value="ECO:0007669"/>
    <property type="project" value="UniProtKB-KW"/>
</dbReference>
<dbReference type="PRINTS" id="PR00182">
    <property type="entry name" value="ECOLNEIPORIN"/>
</dbReference>
<evidence type="ECO:0000256" key="6">
    <source>
        <dbReference type="ARBA" id="ARBA00022729"/>
    </source>
</evidence>
<evidence type="ECO:0000256" key="3">
    <source>
        <dbReference type="ARBA" id="ARBA00022448"/>
    </source>
</evidence>
<dbReference type="InterPro" id="IPR023614">
    <property type="entry name" value="Porin_dom_sf"/>
</dbReference>
<proteinExistence type="predicted"/>
<dbReference type="PANTHER" id="PTHR34501:SF9">
    <property type="entry name" value="MAJOR OUTER MEMBRANE PROTEIN P.IA"/>
    <property type="match status" value="1"/>
</dbReference>
<evidence type="ECO:0000256" key="2">
    <source>
        <dbReference type="ARBA" id="ARBA00011233"/>
    </source>
</evidence>
<evidence type="ECO:0000256" key="4">
    <source>
        <dbReference type="ARBA" id="ARBA00022452"/>
    </source>
</evidence>